<dbReference type="PROSITE" id="PS51257">
    <property type="entry name" value="PROKAR_LIPOPROTEIN"/>
    <property type="match status" value="1"/>
</dbReference>
<evidence type="ECO:0000313" key="3">
    <source>
        <dbReference type="Proteomes" id="UP000886847"/>
    </source>
</evidence>
<name>A0A9D1W208_9FIRM</name>
<sequence>MQIRSRLRAKTAALTAAALCACGALLLCGCSAKPQMTDYVSEYRSHIYEGTQGEYSVFAAFSRREYPYLADGCVGKMQELFEIAVTVPDNTKTYAIRFGCGGKEYEAELAYNSVEMTHECSLSLPEPAESAIDFTVTAEEEEGVSVQAADMRGEGALELAPLLERVQAACPDTFSALTNGRSFAGEVYVRLLCEDERRFFYVGVTDREGKTASMLADAATGEVLATRDGT</sequence>
<dbReference type="AlphaFoldDB" id="A0A9D1W208"/>
<feature type="chain" id="PRO_5039018135" description="PepSY domain-containing protein" evidence="1">
    <location>
        <begin position="33"/>
        <end position="230"/>
    </location>
</feature>
<gene>
    <name evidence="2" type="ORF">H9851_06005</name>
</gene>
<evidence type="ECO:0000313" key="2">
    <source>
        <dbReference type="EMBL" id="HIX50820.1"/>
    </source>
</evidence>
<keyword evidence="1" id="KW-0732">Signal</keyword>
<proteinExistence type="predicted"/>
<evidence type="ECO:0000256" key="1">
    <source>
        <dbReference type="SAM" id="SignalP"/>
    </source>
</evidence>
<feature type="signal peptide" evidence="1">
    <location>
        <begin position="1"/>
        <end position="32"/>
    </location>
</feature>
<reference evidence="2" key="2">
    <citation type="submission" date="2021-04" db="EMBL/GenBank/DDBJ databases">
        <authorList>
            <person name="Gilroy R."/>
        </authorList>
    </citation>
    <scope>NUCLEOTIDE SEQUENCE</scope>
    <source>
        <strain evidence="2">2189</strain>
    </source>
</reference>
<comment type="caution">
    <text evidence="2">The sequence shown here is derived from an EMBL/GenBank/DDBJ whole genome shotgun (WGS) entry which is preliminary data.</text>
</comment>
<accession>A0A9D1W208</accession>
<dbReference type="EMBL" id="DXEW01000029">
    <property type="protein sequence ID" value="HIX50820.1"/>
    <property type="molecule type" value="Genomic_DNA"/>
</dbReference>
<protein>
    <recommendedName>
        <fullName evidence="4">PepSY domain-containing protein</fullName>
    </recommendedName>
</protein>
<dbReference type="Proteomes" id="UP000886847">
    <property type="component" value="Unassembled WGS sequence"/>
</dbReference>
<evidence type="ECO:0008006" key="4">
    <source>
        <dbReference type="Google" id="ProtNLM"/>
    </source>
</evidence>
<reference evidence="2" key="1">
    <citation type="journal article" date="2021" name="PeerJ">
        <title>Extensive microbial diversity within the chicken gut microbiome revealed by metagenomics and culture.</title>
        <authorList>
            <person name="Gilroy R."/>
            <person name="Ravi A."/>
            <person name="Getino M."/>
            <person name="Pursley I."/>
            <person name="Horton D.L."/>
            <person name="Alikhan N.F."/>
            <person name="Baker D."/>
            <person name="Gharbi K."/>
            <person name="Hall N."/>
            <person name="Watson M."/>
            <person name="Adriaenssens E.M."/>
            <person name="Foster-Nyarko E."/>
            <person name="Jarju S."/>
            <person name="Secka A."/>
            <person name="Antonio M."/>
            <person name="Oren A."/>
            <person name="Chaudhuri R.R."/>
            <person name="La Ragione R."/>
            <person name="Hildebrand F."/>
            <person name="Pallen M.J."/>
        </authorList>
    </citation>
    <scope>NUCLEOTIDE SEQUENCE</scope>
    <source>
        <strain evidence="2">2189</strain>
    </source>
</reference>
<organism evidence="2 3">
    <name type="scientific">Candidatus Borkfalkia faecavium</name>
    <dbReference type="NCBI Taxonomy" id="2838508"/>
    <lineage>
        <taxon>Bacteria</taxon>
        <taxon>Bacillati</taxon>
        <taxon>Bacillota</taxon>
        <taxon>Clostridia</taxon>
        <taxon>Christensenellales</taxon>
        <taxon>Christensenellaceae</taxon>
        <taxon>Candidatus Borkfalkia</taxon>
    </lineage>
</organism>